<gene>
    <name evidence="2" type="ORF">BSAL_27595</name>
</gene>
<feature type="compositionally biased region" description="Polar residues" evidence="1">
    <location>
        <begin position="570"/>
        <end position="589"/>
    </location>
</feature>
<evidence type="ECO:0000256" key="1">
    <source>
        <dbReference type="SAM" id="MobiDB-lite"/>
    </source>
</evidence>
<dbReference type="EMBL" id="CYKH01001847">
    <property type="protein sequence ID" value="CUG90575.1"/>
    <property type="molecule type" value="Genomic_DNA"/>
</dbReference>
<name>A0A0S4JJ58_BODSA</name>
<feature type="compositionally biased region" description="Basic residues" evidence="1">
    <location>
        <begin position="559"/>
        <end position="569"/>
    </location>
</feature>
<evidence type="ECO:0000313" key="3">
    <source>
        <dbReference type="Proteomes" id="UP000051952"/>
    </source>
</evidence>
<dbReference type="VEuPathDB" id="TriTrypDB:BSAL_27595"/>
<keyword evidence="3" id="KW-1185">Reference proteome</keyword>
<evidence type="ECO:0000313" key="2">
    <source>
        <dbReference type="EMBL" id="CUG90575.1"/>
    </source>
</evidence>
<protein>
    <submittedName>
        <fullName evidence="2">Uncharacterized protein</fullName>
    </submittedName>
</protein>
<feature type="region of interest" description="Disordered" evidence="1">
    <location>
        <begin position="556"/>
        <end position="603"/>
    </location>
</feature>
<sequence length="603" mass="64075">MQFSHHIGGTAARTSSSQLLSLIIDQRCFEDNAFIGHGVRNLVVDATLEVAHLAWWSGGGHSHNAQYADPQSQQALHPSAPLELEVHIITDLVTMLHTAVNPPPTSTECRLLLPRTNISSLEVIQDACGAAYQTKQSIPILAPAAASASLFTSAQVDAIRSVVLRDGNNPGGRGRSSFPATSSFPFESATTTSTPVDNLHVVLVTTAFDPKLFAARVASVLPPLVSLASQSIEVTVLFLDCTSKANASYVTLAPSIHVQRFPMTLPPRRCVFQMIRPILERWAAPCFTPHDLPVVLSIGTRAVQCLASCAVVSALPRWNVPLNAFPSSSSAVVNGWAVLENLYQDPASASSSSSASGAPTQSPQYRLRVERCVPRDSIDASVLMGESWHISPFQGIGAGYGETGLAALAQDGPGWWKALFDASMTAGPSGSGGVLILSTAGGSFFQSVSATIGLRVHEYVGMFAPDGASMLVRPLAPREIIRELPPCSRSQFPLRATEAMVSEVRGILCPESSPLEINASSSPHISYHGDVMSIIGAMYSQPPRRALQVVTNHSVNGNHQHHMNGKQAKRTSSGFSAAPQQQLHRTASSGRGGGVRTFPFSSS</sequence>
<accession>A0A0S4JJ58</accession>
<organism evidence="2 3">
    <name type="scientific">Bodo saltans</name>
    <name type="common">Flagellated protozoan</name>
    <dbReference type="NCBI Taxonomy" id="75058"/>
    <lineage>
        <taxon>Eukaryota</taxon>
        <taxon>Discoba</taxon>
        <taxon>Euglenozoa</taxon>
        <taxon>Kinetoplastea</taxon>
        <taxon>Metakinetoplastina</taxon>
        <taxon>Eubodonida</taxon>
        <taxon>Bodonidae</taxon>
        <taxon>Bodo</taxon>
    </lineage>
</organism>
<reference evidence="3" key="1">
    <citation type="submission" date="2015-09" db="EMBL/GenBank/DDBJ databases">
        <authorList>
            <consortium name="Pathogen Informatics"/>
        </authorList>
    </citation>
    <scope>NUCLEOTIDE SEQUENCE [LARGE SCALE GENOMIC DNA]</scope>
    <source>
        <strain evidence="3">Lake Konstanz</strain>
    </source>
</reference>
<dbReference type="Proteomes" id="UP000051952">
    <property type="component" value="Unassembled WGS sequence"/>
</dbReference>
<dbReference type="AlphaFoldDB" id="A0A0S4JJ58"/>
<proteinExistence type="predicted"/>